<accession>A0A0A9F2G9</accession>
<reference evidence="1" key="2">
    <citation type="journal article" date="2015" name="Data Brief">
        <title>Shoot transcriptome of the giant reed, Arundo donax.</title>
        <authorList>
            <person name="Barrero R.A."/>
            <person name="Guerrero F.D."/>
            <person name="Moolhuijzen P."/>
            <person name="Goolsby J.A."/>
            <person name="Tidwell J."/>
            <person name="Bellgard S.E."/>
            <person name="Bellgard M.I."/>
        </authorList>
    </citation>
    <scope>NUCLEOTIDE SEQUENCE</scope>
    <source>
        <tissue evidence="1">Shoot tissue taken approximately 20 cm above the soil surface</tissue>
    </source>
</reference>
<organism evidence="1">
    <name type="scientific">Arundo donax</name>
    <name type="common">Giant reed</name>
    <name type="synonym">Donax arundinaceus</name>
    <dbReference type="NCBI Taxonomy" id="35708"/>
    <lineage>
        <taxon>Eukaryota</taxon>
        <taxon>Viridiplantae</taxon>
        <taxon>Streptophyta</taxon>
        <taxon>Embryophyta</taxon>
        <taxon>Tracheophyta</taxon>
        <taxon>Spermatophyta</taxon>
        <taxon>Magnoliopsida</taxon>
        <taxon>Liliopsida</taxon>
        <taxon>Poales</taxon>
        <taxon>Poaceae</taxon>
        <taxon>PACMAD clade</taxon>
        <taxon>Arundinoideae</taxon>
        <taxon>Arundineae</taxon>
        <taxon>Arundo</taxon>
    </lineage>
</organism>
<evidence type="ECO:0000313" key="1">
    <source>
        <dbReference type="EMBL" id="JAE02488.1"/>
    </source>
</evidence>
<protein>
    <submittedName>
        <fullName evidence="1">Uncharacterized protein</fullName>
    </submittedName>
</protein>
<name>A0A0A9F2G9_ARUDO</name>
<dbReference type="EMBL" id="GBRH01195408">
    <property type="protein sequence ID" value="JAE02488.1"/>
    <property type="molecule type" value="Transcribed_RNA"/>
</dbReference>
<proteinExistence type="predicted"/>
<sequence length="8" mass="1081">MVVMMREW</sequence>
<reference evidence="1" key="1">
    <citation type="submission" date="2014-09" db="EMBL/GenBank/DDBJ databases">
        <authorList>
            <person name="Magalhaes I.L.F."/>
            <person name="Oliveira U."/>
            <person name="Santos F.R."/>
            <person name="Vidigal T.H.D.A."/>
            <person name="Brescovit A.D."/>
            <person name="Santos A.J."/>
        </authorList>
    </citation>
    <scope>NUCLEOTIDE SEQUENCE</scope>
    <source>
        <tissue evidence="1">Shoot tissue taken approximately 20 cm above the soil surface</tissue>
    </source>
</reference>